<comment type="similarity">
    <text evidence="2">Belongs to the YejK family.</text>
</comment>
<comment type="caution">
    <text evidence="4">The sequence shown here is derived from an EMBL/GenBank/DDBJ whole genome shotgun (WGS) entry which is preliminary data.</text>
</comment>
<dbReference type="PANTHER" id="PTHR38772:SF1">
    <property type="entry name" value="NUCLEOID-ASSOCIATED PROTEIN YEJK"/>
    <property type="match status" value="1"/>
</dbReference>
<reference evidence="4 5" key="1">
    <citation type="submission" date="2021-03" db="EMBL/GenBank/DDBJ databases">
        <title>Flavobacterium Flabelliformis Sp. Nov. And Flavobacterium Geliluteum Sp. Nov., Two Novel Multidrug Resistant Psychrophilic Species Isolated From Antarctica.</title>
        <authorList>
            <person name="Kralova S."/>
            <person name="Busse H.J."/>
            <person name="Bezdicek M."/>
            <person name="Nykrynova M."/>
            <person name="Kroupova E."/>
            <person name="Krsek D."/>
            <person name="Sedlacek I."/>
        </authorList>
    </citation>
    <scope>NUCLEOTIDE SEQUENCE [LARGE SCALE GENOMIC DNA]</scope>
    <source>
        <strain evidence="4 5">P4023</strain>
    </source>
</reference>
<accession>A0ABS5CTL6</accession>
<dbReference type="PANTHER" id="PTHR38772">
    <property type="match status" value="1"/>
</dbReference>
<evidence type="ECO:0000256" key="3">
    <source>
        <dbReference type="ARBA" id="ARBA00022490"/>
    </source>
</evidence>
<sequence length="347" mass="40428">MAKNKNENLEIKNFVIHQLLKDAGTRVVKSKQAKKLITISEKEKTFLTNLDKSYHKKSSPIYGIFANEKPNFKNDLISYSNNEFTFYDFSISVMNYYKQILENTPAATGGYMILCEYTNKSTSKDLLLVLMINNKEGYVVNEINLTLEDIKNLDLNRVDVACLINLTEWKNIEEKLETDRQTYLSFVKGMKQVSYYFMTFVDVDNKKTSTESTNNLIKAFDEYSTVRKWDRDTKIKKRNQIFEYSHECMATKKEILLKRISAILDSEKPKDFENFSTEEGRKVSSVISGDKSKMKVFKYLTYSDESLKIEFDSALLLNETIHYDKLSNKLTIKNLPKELVDKINNLN</sequence>
<organism evidence="4 5">
    <name type="scientific">Flavobacterium flabelliforme</name>
    <dbReference type="NCBI Taxonomy" id="2816119"/>
    <lineage>
        <taxon>Bacteria</taxon>
        <taxon>Pseudomonadati</taxon>
        <taxon>Bacteroidota</taxon>
        <taxon>Flavobacteriia</taxon>
        <taxon>Flavobacteriales</taxon>
        <taxon>Flavobacteriaceae</taxon>
        <taxon>Flavobacterium</taxon>
    </lineage>
</organism>
<evidence type="ECO:0000313" key="4">
    <source>
        <dbReference type="EMBL" id="MBP4141963.1"/>
    </source>
</evidence>
<proteinExistence type="inferred from homology"/>
<keyword evidence="5" id="KW-1185">Reference proteome</keyword>
<comment type="subcellular location">
    <subcellularLocation>
        <location evidence="1">Cytoplasm</location>
    </subcellularLocation>
</comment>
<evidence type="ECO:0000256" key="1">
    <source>
        <dbReference type="ARBA" id="ARBA00004496"/>
    </source>
</evidence>
<evidence type="ECO:0000313" key="5">
    <source>
        <dbReference type="Proteomes" id="UP000674217"/>
    </source>
</evidence>
<dbReference type="RefSeq" id="WP_210645934.1">
    <property type="nucleotide sequence ID" value="NZ_JAGFBU010000003.1"/>
</dbReference>
<gene>
    <name evidence="4" type="ORF">J3S90_09120</name>
</gene>
<dbReference type="EMBL" id="JAGFBU010000003">
    <property type="protein sequence ID" value="MBP4141963.1"/>
    <property type="molecule type" value="Genomic_DNA"/>
</dbReference>
<protein>
    <submittedName>
        <fullName evidence="4">Nucleoid-associated protein</fullName>
    </submittedName>
</protein>
<name>A0ABS5CTL6_9FLAO</name>
<dbReference type="Proteomes" id="UP000674217">
    <property type="component" value="Unassembled WGS sequence"/>
</dbReference>
<evidence type="ECO:0000256" key="2">
    <source>
        <dbReference type="ARBA" id="ARBA00009035"/>
    </source>
</evidence>
<dbReference type="InterPro" id="IPR007358">
    <property type="entry name" value="Nucleoid_associated_NdpA"/>
</dbReference>
<keyword evidence="3" id="KW-0963">Cytoplasm</keyword>
<dbReference type="Pfam" id="PF04245">
    <property type="entry name" value="NA37"/>
    <property type="match status" value="1"/>
</dbReference>